<dbReference type="PANTHER" id="PTHR43133:SF8">
    <property type="entry name" value="RNA POLYMERASE SIGMA FACTOR HI_1459-RELATED"/>
    <property type="match status" value="1"/>
</dbReference>
<feature type="coiled-coil region" evidence="6">
    <location>
        <begin position="134"/>
        <end position="161"/>
    </location>
</feature>
<comment type="similarity">
    <text evidence="1">Belongs to the sigma-70 factor family. ECF subfamily.</text>
</comment>
<dbReference type="SUPFAM" id="SSF88659">
    <property type="entry name" value="Sigma3 and sigma4 domains of RNA polymerase sigma factors"/>
    <property type="match status" value="1"/>
</dbReference>
<dbReference type="AlphaFoldDB" id="A0A8E6B1X1"/>
<dbReference type="NCBIfam" id="TIGR02937">
    <property type="entry name" value="sigma70-ECF"/>
    <property type="match status" value="1"/>
</dbReference>
<dbReference type="InterPro" id="IPR013324">
    <property type="entry name" value="RNA_pol_sigma_r3/r4-like"/>
</dbReference>
<keyword evidence="10" id="KW-1185">Reference proteome</keyword>
<evidence type="ECO:0000313" key="9">
    <source>
        <dbReference type="EMBL" id="QVL30297.1"/>
    </source>
</evidence>
<dbReference type="InterPro" id="IPR014284">
    <property type="entry name" value="RNA_pol_sigma-70_dom"/>
</dbReference>
<dbReference type="KEGG" id="tsph:KIH39_15705"/>
<feature type="region of interest" description="Disordered" evidence="7">
    <location>
        <begin position="97"/>
        <end position="129"/>
    </location>
</feature>
<evidence type="ECO:0000256" key="6">
    <source>
        <dbReference type="SAM" id="Coils"/>
    </source>
</evidence>
<evidence type="ECO:0000256" key="5">
    <source>
        <dbReference type="ARBA" id="ARBA00023163"/>
    </source>
</evidence>
<gene>
    <name evidence="9" type="ORF">KIH39_15705</name>
</gene>
<dbReference type="Pfam" id="PF07638">
    <property type="entry name" value="Sigma70_ECF"/>
    <property type="match status" value="1"/>
</dbReference>
<organism evidence="9 10">
    <name type="scientific">Telmatocola sphagniphila</name>
    <dbReference type="NCBI Taxonomy" id="1123043"/>
    <lineage>
        <taxon>Bacteria</taxon>
        <taxon>Pseudomonadati</taxon>
        <taxon>Planctomycetota</taxon>
        <taxon>Planctomycetia</taxon>
        <taxon>Gemmatales</taxon>
        <taxon>Gemmataceae</taxon>
    </lineage>
</organism>
<name>A0A8E6B1X1_9BACT</name>
<dbReference type="EMBL" id="CP074694">
    <property type="protein sequence ID" value="QVL30297.1"/>
    <property type="molecule type" value="Genomic_DNA"/>
</dbReference>
<sequence>MPQDDEWLIQGLTRGDPEAARVFCERYAPMLQRVADKYLADGMRRRVGPESVCQSVCLSFLRRAQAGEFQLPDSESLWQLLCAITLTKVREKARYHRRQKRNIERERPLNSPMGRNTDGEDFDLADPHPTNVDAVEFQEEFEALLADLDDEERQLVEIKLQQNTNEEAATKMGCSERTVRRILKRIQSKVSRGLQSG</sequence>
<dbReference type="GO" id="GO:0003677">
    <property type="term" value="F:DNA binding"/>
    <property type="evidence" value="ECO:0007669"/>
    <property type="project" value="UniProtKB-KW"/>
</dbReference>
<protein>
    <submittedName>
        <fullName evidence="9">Sigma-70 family RNA polymerase sigma factor</fullName>
    </submittedName>
</protein>
<keyword evidence="2" id="KW-0805">Transcription regulation</keyword>
<evidence type="ECO:0000256" key="4">
    <source>
        <dbReference type="ARBA" id="ARBA00023125"/>
    </source>
</evidence>
<dbReference type="Proteomes" id="UP000676194">
    <property type="component" value="Chromosome"/>
</dbReference>
<accession>A0A8E6B1X1</accession>
<dbReference type="InterPro" id="IPR036388">
    <property type="entry name" value="WH-like_DNA-bd_sf"/>
</dbReference>
<feature type="domain" description="RNA polymerase sigma-70 ECF-like HTH" evidence="8">
    <location>
        <begin position="8"/>
        <end position="194"/>
    </location>
</feature>
<keyword evidence="5" id="KW-0804">Transcription</keyword>
<dbReference type="PANTHER" id="PTHR43133">
    <property type="entry name" value="RNA POLYMERASE ECF-TYPE SIGMA FACTO"/>
    <property type="match status" value="1"/>
</dbReference>
<evidence type="ECO:0000256" key="1">
    <source>
        <dbReference type="ARBA" id="ARBA00010641"/>
    </source>
</evidence>
<dbReference type="Gene3D" id="1.10.10.10">
    <property type="entry name" value="Winged helix-like DNA-binding domain superfamily/Winged helix DNA-binding domain"/>
    <property type="match status" value="1"/>
</dbReference>
<reference evidence="9" key="1">
    <citation type="submission" date="2021-05" db="EMBL/GenBank/DDBJ databases">
        <title>Complete genome sequence of the cellulolytic planctomycete Telmatocola sphagniphila SP2T and characterization of the first cellulase from planctomycetes.</title>
        <authorList>
            <person name="Rakitin A.L."/>
            <person name="Beletsky A.V."/>
            <person name="Naumoff D.G."/>
            <person name="Kulichevskaya I.S."/>
            <person name="Mardanov A.V."/>
            <person name="Ravin N.V."/>
            <person name="Dedysh S.N."/>
        </authorList>
    </citation>
    <scope>NUCLEOTIDE SEQUENCE</scope>
    <source>
        <strain evidence="9">SP2T</strain>
    </source>
</reference>
<dbReference type="InterPro" id="IPR013325">
    <property type="entry name" value="RNA_pol_sigma_r2"/>
</dbReference>
<evidence type="ECO:0000256" key="2">
    <source>
        <dbReference type="ARBA" id="ARBA00023015"/>
    </source>
</evidence>
<keyword evidence="6" id="KW-0175">Coiled coil</keyword>
<dbReference type="GO" id="GO:0016987">
    <property type="term" value="F:sigma factor activity"/>
    <property type="evidence" value="ECO:0007669"/>
    <property type="project" value="UniProtKB-KW"/>
</dbReference>
<dbReference type="InterPro" id="IPR039425">
    <property type="entry name" value="RNA_pol_sigma-70-like"/>
</dbReference>
<keyword evidence="4" id="KW-0238">DNA-binding</keyword>
<proteinExistence type="inferred from homology"/>
<dbReference type="SUPFAM" id="SSF88946">
    <property type="entry name" value="Sigma2 domain of RNA polymerase sigma factors"/>
    <property type="match status" value="1"/>
</dbReference>
<evidence type="ECO:0000256" key="3">
    <source>
        <dbReference type="ARBA" id="ARBA00023082"/>
    </source>
</evidence>
<dbReference type="GO" id="GO:0006352">
    <property type="term" value="P:DNA-templated transcription initiation"/>
    <property type="evidence" value="ECO:0007669"/>
    <property type="project" value="InterPro"/>
</dbReference>
<keyword evidence="3" id="KW-0731">Sigma factor</keyword>
<evidence type="ECO:0000256" key="7">
    <source>
        <dbReference type="SAM" id="MobiDB-lite"/>
    </source>
</evidence>
<evidence type="ECO:0000313" key="10">
    <source>
        <dbReference type="Proteomes" id="UP000676194"/>
    </source>
</evidence>
<dbReference type="InterPro" id="IPR053812">
    <property type="entry name" value="HTH_Sigma70_ECF-like"/>
</dbReference>
<dbReference type="RefSeq" id="WP_213494174.1">
    <property type="nucleotide sequence ID" value="NZ_CP074694.1"/>
</dbReference>
<dbReference type="Gene3D" id="1.10.1740.10">
    <property type="match status" value="1"/>
</dbReference>
<evidence type="ECO:0000259" key="8">
    <source>
        <dbReference type="Pfam" id="PF07638"/>
    </source>
</evidence>